<dbReference type="PANTHER" id="PTHR23028">
    <property type="entry name" value="ACETYLTRANSFERASE"/>
    <property type="match status" value="1"/>
</dbReference>
<dbReference type="EMBL" id="JNBS01002229">
    <property type="protein sequence ID" value="OQR93824.1"/>
    <property type="molecule type" value="Genomic_DNA"/>
</dbReference>
<reference evidence="2 3" key="1">
    <citation type="journal article" date="2014" name="Genome Biol. Evol.">
        <title>The secreted proteins of Achlya hypogyna and Thraustotheca clavata identify the ancestral oomycete secretome and reveal gene acquisitions by horizontal gene transfer.</title>
        <authorList>
            <person name="Misner I."/>
            <person name="Blouin N."/>
            <person name="Leonard G."/>
            <person name="Richards T.A."/>
            <person name="Lane C.E."/>
        </authorList>
    </citation>
    <scope>NUCLEOTIDE SEQUENCE [LARGE SCALE GENOMIC DNA]</scope>
    <source>
        <strain evidence="2 3">ATCC 34112</strain>
    </source>
</reference>
<dbReference type="InterPro" id="IPR050879">
    <property type="entry name" value="Acyltransferase_3"/>
</dbReference>
<dbReference type="Proteomes" id="UP000243217">
    <property type="component" value="Unassembled WGS sequence"/>
</dbReference>
<feature type="region of interest" description="Disordered" evidence="1">
    <location>
        <begin position="1"/>
        <end position="29"/>
    </location>
</feature>
<evidence type="ECO:0000256" key="1">
    <source>
        <dbReference type="SAM" id="MobiDB-lite"/>
    </source>
</evidence>
<keyword evidence="3" id="KW-1185">Reference proteome</keyword>
<accession>A0A1V9Z739</accession>
<protein>
    <recommendedName>
        <fullName evidence="4">Acyltransferase 3 domain-containing protein</fullName>
    </recommendedName>
</protein>
<dbReference type="PANTHER" id="PTHR23028:SF53">
    <property type="entry name" value="ACYL_TRANSF_3 DOMAIN-CONTAINING PROTEIN"/>
    <property type="match status" value="1"/>
</dbReference>
<dbReference type="GO" id="GO:0000271">
    <property type="term" value="P:polysaccharide biosynthetic process"/>
    <property type="evidence" value="ECO:0007669"/>
    <property type="project" value="TreeGrafter"/>
</dbReference>
<comment type="caution">
    <text evidence="2">The sequence shown here is derived from an EMBL/GenBank/DDBJ whole genome shotgun (WGS) entry which is preliminary data.</text>
</comment>
<evidence type="ECO:0008006" key="4">
    <source>
        <dbReference type="Google" id="ProtNLM"/>
    </source>
</evidence>
<organism evidence="2 3">
    <name type="scientific">Thraustotheca clavata</name>
    <dbReference type="NCBI Taxonomy" id="74557"/>
    <lineage>
        <taxon>Eukaryota</taxon>
        <taxon>Sar</taxon>
        <taxon>Stramenopiles</taxon>
        <taxon>Oomycota</taxon>
        <taxon>Saprolegniomycetes</taxon>
        <taxon>Saprolegniales</taxon>
        <taxon>Achlyaceae</taxon>
        <taxon>Thraustotheca</taxon>
    </lineage>
</organism>
<sequence>MGSETLDSPHTQHALMHDTNRASSNTDYSNESFTILTPHEEISEPEAPPPPPAHALTYRADIDGLRTVAVVPVVLFHAYPDTLQGGFIGVDVFFVISGYLIS</sequence>
<dbReference type="AlphaFoldDB" id="A0A1V9Z739"/>
<evidence type="ECO:0000313" key="3">
    <source>
        <dbReference type="Proteomes" id="UP000243217"/>
    </source>
</evidence>
<feature type="non-terminal residue" evidence="2">
    <location>
        <position position="102"/>
    </location>
</feature>
<dbReference type="STRING" id="74557.A0A1V9Z739"/>
<dbReference type="OrthoDB" id="207378at2759"/>
<evidence type="ECO:0000313" key="2">
    <source>
        <dbReference type="EMBL" id="OQR93824.1"/>
    </source>
</evidence>
<gene>
    <name evidence="2" type="ORF">THRCLA_22278</name>
</gene>
<name>A0A1V9Z739_9STRA</name>
<dbReference type="GO" id="GO:0016020">
    <property type="term" value="C:membrane"/>
    <property type="evidence" value="ECO:0007669"/>
    <property type="project" value="TreeGrafter"/>
</dbReference>
<proteinExistence type="predicted"/>
<feature type="compositionally biased region" description="Polar residues" evidence="1">
    <location>
        <begin position="1"/>
        <end position="11"/>
    </location>
</feature>